<reference evidence="5" key="2">
    <citation type="submission" date="2020-04" db="EMBL/GenBank/DDBJ databases">
        <authorList>
            <consortium name="NCBI Genome Project"/>
        </authorList>
    </citation>
    <scope>NUCLEOTIDE SEQUENCE</scope>
    <source>
        <strain evidence="5">CBS 304.34</strain>
    </source>
</reference>
<proteinExistence type="predicted"/>
<protein>
    <recommendedName>
        <fullName evidence="2">DUF6593 domain-containing protein</fullName>
    </recommendedName>
</protein>
<keyword evidence="4" id="KW-1185">Reference proteome</keyword>
<evidence type="ECO:0000313" key="5">
    <source>
        <dbReference type="RefSeq" id="XP_033581470.1"/>
    </source>
</evidence>
<dbReference type="Proteomes" id="UP000504636">
    <property type="component" value="Unplaced"/>
</dbReference>
<reference evidence="3 5" key="1">
    <citation type="journal article" date="2020" name="Stud. Mycol.">
        <title>101 Dothideomycetes genomes: a test case for predicting lifestyles and emergence of pathogens.</title>
        <authorList>
            <person name="Haridas S."/>
            <person name="Albert R."/>
            <person name="Binder M."/>
            <person name="Bloem J."/>
            <person name="Labutti K."/>
            <person name="Salamov A."/>
            <person name="Andreopoulos B."/>
            <person name="Baker S."/>
            <person name="Barry K."/>
            <person name="Bills G."/>
            <person name="Bluhm B."/>
            <person name="Cannon C."/>
            <person name="Castanera R."/>
            <person name="Culley D."/>
            <person name="Daum C."/>
            <person name="Ezra D."/>
            <person name="Gonzalez J."/>
            <person name="Henrissat B."/>
            <person name="Kuo A."/>
            <person name="Liang C."/>
            <person name="Lipzen A."/>
            <person name="Lutzoni F."/>
            <person name="Magnuson J."/>
            <person name="Mondo S."/>
            <person name="Nolan M."/>
            <person name="Ohm R."/>
            <person name="Pangilinan J."/>
            <person name="Park H.-J."/>
            <person name="Ramirez L."/>
            <person name="Alfaro M."/>
            <person name="Sun H."/>
            <person name="Tritt A."/>
            <person name="Yoshinaga Y."/>
            <person name="Zwiers L.-H."/>
            <person name="Turgeon B."/>
            <person name="Goodwin S."/>
            <person name="Spatafora J."/>
            <person name="Crous P."/>
            <person name="Grigoriev I."/>
        </authorList>
    </citation>
    <scope>NUCLEOTIDE SEQUENCE</scope>
    <source>
        <strain evidence="3 5">CBS 304.34</strain>
    </source>
</reference>
<evidence type="ECO:0000259" key="2">
    <source>
        <dbReference type="Pfam" id="PF20236"/>
    </source>
</evidence>
<dbReference type="InterPro" id="IPR046528">
    <property type="entry name" value="DUF6593"/>
</dbReference>
<organism evidence="3">
    <name type="scientific">Mytilinidion resinicola</name>
    <dbReference type="NCBI Taxonomy" id="574789"/>
    <lineage>
        <taxon>Eukaryota</taxon>
        <taxon>Fungi</taxon>
        <taxon>Dikarya</taxon>
        <taxon>Ascomycota</taxon>
        <taxon>Pezizomycotina</taxon>
        <taxon>Dothideomycetes</taxon>
        <taxon>Pleosporomycetidae</taxon>
        <taxon>Mytilinidiales</taxon>
        <taxon>Mytilinidiaceae</taxon>
        <taxon>Mytilinidion</taxon>
    </lineage>
</organism>
<gene>
    <name evidence="3 5" type="ORF">BDZ99DRAFT_566503</name>
</gene>
<dbReference type="GeneID" id="54468482"/>
<feature type="compositionally biased region" description="Polar residues" evidence="1">
    <location>
        <begin position="32"/>
        <end position="46"/>
    </location>
</feature>
<sequence length="254" mass="27571">MDPKQLPSYSSTSAQEDVRPEYTPSRPPSYRTVASTTQPTLPNTRPRNAGPPAGIHAPLISTSRGPLAVAAQYNLYVESGFTGRKSVTFTLPDKRTPAYFVDYRSGRADLLIRRGNSSGPVIGSAKFHHFTSRVDLEYGQQKAEMRKDGAFTRRHVVDMPAGPDKSYYWKGTSDYNSSFFTGGSLKLEGASGTVFVAFARSRGQSKDGQLNILMEGLDEQFLDQIVVSFMAMVEVERRKRKSAAAASGGGGGGA</sequence>
<evidence type="ECO:0000256" key="1">
    <source>
        <dbReference type="SAM" id="MobiDB-lite"/>
    </source>
</evidence>
<name>A0A6A6Z001_9PEZI</name>
<evidence type="ECO:0000313" key="3">
    <source>
        <dbReference type="EMBL" id="KAF2814506.1"/>
    </source>
</evidence>
<feature type="region of interest" description="Disordered" evidence="1">
    <location>
        <begin position="1"/>
        <end position="58"/>
    </location>
</feature>
<dbReference type="AlphaFoldDB" id="A0A6A6Z001"/>
<dbReference type="Pfam" id="PF20236">
    <property type="entry name" value="DUF6593"/>
    <property type="match status" value="1"/>
</dbReference>
<feature type="domain" description="DUF6593" evidence="2">
    <location>
        <begin position="96"/>
        <end position="238"/>
    </location>
</feature>
<dbReference type="EMBL" id="MU003694">
    <property type="protein sequence ID" value="KAF2814506.1"/>
    <property type="molecule type" value="Genomic_DNA"/>
</dbReference>
<dbReference type="OrthoDB" id="4725912at2759"/>
<evidence type="ECO:0000313" key="4">
    <source>
        <dbReference type="Proteomes" id="UP000504636"/>
    </source>
</evidence>
<accession>A0A6A6Z001</accession>
<dbReference type="RefSeq" id="XP_033581470.1">
    <property type="nucleotide sequence ID" value="XM_033727589.1"/>
</dbReference>
<reference evidence="5" key="3">
    <citation type="submission" date="2025-04" db="UniProtKB">
        <authorList>
            <consortium name="RefSeq"/>
        </authorList>
    </citation>
    <scope>IDENTIFICATION</scope>
    <source>
        <strain evidence="5">CBS 304.34</strain>
    </source>
</reference>